<dbReference type="GO" id="GO:0005524">
    <property type="term" value="F:ATP binding"/>
    <property type="evidence" value="ECO:0007669"/>
    <property type="project" value="UniProtKB-KW"/>
</dbReference>
<keyword evidence="5" id="KW-0067">ATP-binding</keyword>
<dbReference type="EMBL" id="BJWK01000017">
    <property type="protein sequence ID" value="GEM11909.1"/>
    <property type="molecule type" value="Genomic_DNA"/>
</dbReference>
<dbReference type="GO" id="GO:0003723">
    <property type="term" value="F:RNA binding"/>
    <property type="evidence" value="ECO:0007669"/>
    <property type="project" value="UniProtKB-UniRule"/>
</dbReference>
<evidence type="ECO:0000256" key="6">
    <source>
        <dbReference type="ARBA" id="ARBA00022884"/>
    </source>
</evidence>
<feature type="compositionally biased region" description="Low complexity" evidence="9">
    <location>
        <begin position="417"/>
        <end position="428"/>
    </location>
</feature>
<dbReference type="AlphaFoldDB" id="A0A511KNH0"/>
<dbReference type="PROSITE" id="PS50102">
    <property type="entry name" value="RRM"/>
    <property type="match status" value="1"/>
</dbReference>
<dbReference type="PANTHER" id="PTHR36721">
    <property type="entry name" value="PROLINE-RICH FAMILY PROTEIN"/>
    <property type="match status" value="1"/>
</dbReference>
<feature type="compositionally biased region" description="Pro residues" evidence="9">
    <location>
        <begin position="398"/>
        <end position="416"/>
    </location>
</feature>
<keyword evidence="4" id="KW-0347">Helicase</keyword>
<dbReference type="SUPFAM" id="SSF54928">
    <property type="entry name" value="RNA-binding domain, RBD"/>
    <property type="match status" value="1"/>
</dbReference>
<dbReference type="InterPro" id="IPR001374">
    <property type="entry name" value="R3H_dom"/>
</dbReference>
<feature type="region of interest" description="Disordered" evidence="9">
    <location>
        <begin position="555"/>
        <end position="649"/>
    </location>
</feature>
<dbReference type="InterPro" id="IPR012677">
    <property type="entry name" value="Nucleotide-bd_a/b_plait_sf"/>
</dbReference>
<comment type="caution">
    <text evidence="12">The sequence shown here is derived from an EMBL/GenBank/DDBJ whole genome shotgun (WGS) entry which is preliminary data.</text>
</comment>
<keyword evidence="3" id="KW-0378">Hydrolase</keyword>
<dbReference type="GO" id="GO:0004386">
    <property type="term" value="F:helicase activity"/>
    <property type="evidence" value="ECO:0007669"/>
    <property type="project" value="UniProtKB-KW"/>
</dbReference>
<feature type="compositionally biased region" description="Gly residues" evidence="9">
    <location>
        <begin position="789"/>
        <end position="801"/>
    </location>
</feature>
<dbReference type="GO" id="GO:0003677">
    <property type="term" value="F:DNA binding"/>
    <property type="evidence" value="ECO:0007669"/>
    <property type="project" value="UniProtKB-ARBA"/>
</dbReference>
<feature type="region of interest" description="Disordered" evidence="9">
    <location>
        <begin position="706"/>
        <end position="807"/>
    </location>
</feature>
<dbReference type="Gene3D" id="3.30.70.330">
    <property type="match status" value="1"/>
</dbReference>
<dbReference type="GO" id="GO:0016787">
    <property type="term" value="F:hydrolase activity"/>
    <property type="evidence" value="ECO:0007669"/>
    <property type="project" value="UniProtKB-KW"/>
</dbReference>
<feature type="domain" description="R3H" evidence="11">
    <location>
        <begin position="462"/>
        <end position="526"/>
    </location>
</feature>
<evidence type="ECO:0000313" key="12">
    <source>
        <dbReference type="EMBL" id="GEM11909.1"/>
    </source>
</evidence>
<evidence type="ECO:0000256" key="3">
    <source>
        <dbReference type="ARBA" id="ARBA00022801"/>
    </source>
</evidence>
<feature type="compositionally biased region" description="Pro residues" evidence="9">
    <location>
        <begin position="86"/>
        <end position="102"/>
    </location>
</feature>
<reference evidence="12 13" key="1">
    <citation type="submission" date="2019-07" db="EMBL/GenBank/DDBJ databases">
        <title>Rhodotorula toruloides NBRC10032 genome sequencing.</title>
        <authorList>
            <person name="Shida Y."/>
            <person name="Takaku H."/>
            <person name="Ogasawara W."/>
            <person name="Mori K."/>
        </authorList>
    </citation>
    <scope>NUCLEOTIDE SEQUENCE [LARGE SCALE GENOMIC DNA]</scope>
    <source>
        <strain evidence="12 13">NBRC10032</strain>
    </source>
</reference>
<dbReference type="PANTHER" id="PTHR36721:SF1">
    <property type="entry name" value="OS04G0446401 PROTEIN"/>
    <property type="match status" value="1"/>
</dbReference>
<keyword evidence="6 8" id="KW-0694">RNA-binding</keyword>
<feature type="compositionally biased region" description="Low complexity" evidence="9">
    <location>
        <begin position="619"/>
        <end position="642"/>
    </location>
</feature>
<evidence type="ECO:0000259" key="10">
    <source>
        <dbReference type="PROSITE" id="PS50102"/>
    </source>
</evidence>
<sequence>MASPVSPAPPPNPSSTSLNDRFDRLALGDASDAGGMGGKAMGLGIPAFGGLGVPTAGGAGAGVRKQRSQRFTVPTSSTHPSSSSYGPPPVPSLPYLPPPPPVSTQTASSFLPPHTAASPSDYTTYYSTSTSPTHSDYSLVNPPIPTNLITPEFLQSPTGMSPYPGPSFAQVQQQAQGVGAGVGAGMQRAWSGESGSAVAAAAGAGEKVFDERGEEIIETAIVIKSIPFACPREQLLAIMASLALPAPFAFNYHYAAEDPTSFRGLAFANFRTPSEASIVRAAMDGLEVMGRKLRAEFKKALKPGEKEAIERTKALKRMRSAQLLAAGANPSSFFGGAGAGRGPPSGWNRREASAPGGYGGGWGAGPGGLEHDTEDYGRQIHNGAYSSHGTFGRRDFLPAPPVPPLPSYVPPPPPPALSYSSSSPPTTSADGSDVGTSVSLRMEKESSEGGSDEAGTELNMNDPQTLELYSRILLFSSDSFRDELSFSRSLSPHQRRTVHLIAKKLGLEHKSLGEEGEARYVVVWKKGTAGPVEQTKKPLRQTVSTAALRRVASRDTVLSNGSLPRSATPSSVAPGSGYMPSFTMPSSQSSGSLLSPTATAAGLRGKKSMPDLRFPASNSHGSHSRQSPTSSSGSRSPSPYSTDVPPPMPSSVSLSANLAAYANGTGYISSSASTPSLAAIGQPGLGGGITRSYSNLRIGVEADDRFADDLTSPSPSSAYKTISSFPSSGGASAVNGSNASSSFTSPSPRKAREIPSVQSLFAPTLVNGGDVSSAPSTPAREREARDLFNGGGGAGPVGGGIEWRRRN</sequence>
<dbReference type="InterPro" id="IPR000504">
    <property type="entry name" value="RRM_dom"/>
</dbReference>
<feature type="compositionally biased region" description="Low complexity" evidence="9">
    <location>
        <begin position="72"/>
        <end position="85"/>
    </location>
</feature>
<dbReference type="Proteomes" id="UP000321518">
    <property type="component" value="Unassembled WGS sequence"/>
</dbReference>
<keyword evidence="7" id="KW-0539">Nucleus</keyword>
<dbReference type="InterPro" id="IPR035979">
    <property type="entry name" value="RBD_domain_sf"/>
</dbReference>
<dbReference type="FunFam" id="3.30.1370.50:FF:000002">
    <property type="entry name" value="Immunoglobulin mu DNA-binding protein 2"/>
    <property type="match status" value="1"/>
</dbReference>
<evidence type="ECO:0000256" key="1">
    <source>
        <dbReference type="ARBA" id="ARBA00004123"/>
    </source>
</evidence>
<feature type="compositionally biased region" description="Gly residues" evidence="9">
    <location>
        <begin position="356"/>
        <end position="368"/>
    </location>
</feature>
<evidence type="ECO:0000256" key="8">
    <source>
        <dbReference type="PROSITE-ProRule" id="PRU00176"/>
    </source>
</evidence>
<dbReference type="SUPFAM" id="SSF82708">
    <property type="entry name" value="R3H domain"/>
    <property type="match status" value="1"/>
</dbReference>
<feature type="compositionally biased region" description="Polar residues" evidence="9">
    <location>
        <begin position="711"/>
        <end position="726"/>
    </location>
</feature>
<dbReference type="GO" id="GO:0005634">
    <property type="term" value="C:nucleus"/>
    <property type="evidence" value="ECO:0007669"/>
    <property type="project" value="UniProtKB-SubCell"/>
</dbReference>
<feature type="compositionally biased region" description="Gly residues" evidence="9">
    <location>
        <begin position="34"/>
        <end position="43"/>
    </location>
</feature>
<feature type="domain" description="RRM" evidence="10">
    <location>
        <begin position="219"/>
        <end position="300"/>
    </location>
</feature>
<feature type="compositionally biased region" description="Low complexity" evidence="9">
    <location>
        <begin position="586"/>
        <end position="595"/>
    </location>
</feature>
<dbReference type="OrthoDB" id="434258at2759"/>
<evidence type="ECO:0000256" key="5">
    <source>
        <dbReference type="ARBA" id="ARBA00022840"/>
    </source>
</evidence>
<dbReference type="PROSITE" id="PS51061">
    <property type="entry name" value="R3H"/>
    <property type="match status" value="1"/>
</dbReference>
<feature type="compositionally biased region" description="Basic and acidic residues" evidence="9">
    <location>
        <begin position="369"/>
        <end position="378"/>
    </location>
</feature>
<evidence type="ECO:0000256" key="2">
    <source>
        <dbReference type="ARBA" id="ARBA00022741"/>
    </source>
</evidence>
<keyword evidence="2" id="KW-0547">Nucleotide-binding</keyword>
<dbReference type="SMART" id="SM00393">
    <property type="entry name" value="R3H"/>
    <property type="match status" value="1"/>
</dbReference>
<feature type="compositionally biased region" description="Low complexity" evidence="9">
    <location>
        <begin position="103"/>
        <end position="115"/>
    </location>
</feature>
<feature type="compositionally biased region" description="Pro residues" evidence="9">
    <location>
        <begin position="1"/>
        <end position="13"/>
    </location>
</feature>
<protein>
    <submittedName>
        <fullName evidence="12">RRM/R3H domain containing protein</fullName>
    </submittedName>
</protein>
<evidence type="ECO:0000256" key="4">
    <source>
        <dbReference type="ARBA" id="ARBA00022806"/>
    </source>
</evidence>
<evidence type="ECO:0000259" key="11">
    <source>
        <dbReference type="PROSITE" id="PS51061"/>
    </source>
</evidence>
<feature type="region of interest" description="Disordered" evidence="9">
    <location>
        <begin position="58"/>
        <end position="115"/>
    </location>
</feature>
<proteinExistence type="predicted"/>
<feature type="region of interest" description="Disordered" evidence="9">
    <location>
        <begin position="1"/>
        <end position="43"/>
    </location>
</feature>
<evidence type="ECO:0000256" key="9">
    <source>
        <dbReference type="SAM" id="MobiDB-lite"/>
    </source>
</evidence>
<feature type="compositionally biased region" description="Polar residues" evidence="9">
    <location>
        <begin position="556"/>
        <end position="573"/>
    </location>
</feature>
<evidence type="ECO:0000313" key="13">
    <source>
        <dbReference type="Proteomes" id="UP000321518"/>
    </source>
</evidence>
<dbReference type="InterPro" id="IPR036867">
    <property type="entry name" value="R3H_dom_sf"/>
</dbReference>
<organism evidence="12 13">
    <name type="scientific">Rhodotorula toruloides</name>
    <name type="common">Yeast</name>
    <name type="synonym">Rhodosporidium toruloides</name>
    <dbReference type="NCBI Taxonomy" id="5286"/>
    <lineage>
        <taxon>Eukaryota</taxon>
        <taxon>Fungi</taxon>
        <taxon>Dikarya</taxon>
        <taxon>Basidiomycota</taxon>
        <taxon>Pucciniomycotina</taxon>
        <taxon>Microbotryomycetes</taxon>
        <taxon>Sporidiobolales</taxon>
        <taxon>Sporidiobolaceae</taxon>
        <taxon>Rhodotorula</taxon>
    </lineage>
</organism>
<feature type="compositionally biased region" description="Low complexity" evidence="9">
    <location>
        <begin position="727"/>
        <end position="747"/>
    </location>
</feature>
<gene>
    <name evidence="12" type="ORF">Rt10032_c17g5926</name>
</gene>
<name>A0A511KNH0_RHOTO</name>
<accession>A0A511KNH0</accession>
<dbReference type="Pfam" id="PF01424">
    <property type="entry name" value="R3H"/>
    <property type="match status" value="1"/>
</dbReference>
<dbReference type="Gene3D" id="3.30.1370.50">
    <property type="entry name" value="R3H-like domain"/>
    <property type="match status" value="1"/>
</dbReference>
<evidence type="ECO:0000256" key="7">
    <source>
        <dbReference type="ARBA" id="ARBA00023242"/>
    </source>
</evidence>
<feature type="region of interest" description="Disordered" evidence="9">
    <location>
        <begin position="334"/>
        <end position="459"/>
    </location>
</feature>
<comment type="subcellular location">
    <subcellularLocation>
        <location evidence="1">Nucleus</location>
    </subcellularLocation>
</comment>